<dbReference type="SUPFAM" id="SSF56112">
    <property type="entry name" value="Protein kinase-like (PK-like)"/>
    <property type="match status" value="1"/>
</dbReference>
<dbReference type="Gene3D" id="3.30.200.20">
    <property type="entry name" value="Phosphorylase Kinase, domain 1"/>
    <property type="match status" value="1"/>
</dbReference>
<dbReference type="Gene3D" id="3.30.10.20">
    <property type="match status" value="4"/>
</dbReference>
<evidence type="ECO:0000256" key="7">
    <source>
        <dbReference type="ARBA" id="ARBA00047899"/>
    </source>
</evidence>
<evidence type="ECO:0000313" key="14">
    <source>
        <dbReference type="Proteomes" id="UP001596523"/>
    </source>
</evidence>
<evidence type="ECO:0000259" key="11">
    <source>
        <dbReference type="PROSITE" id="PS50011"/>
    </source>
</evidence>
<proteinExistence type="predicted"/>
<dbReference type="PANTHER" id="PTHR43289">
    <property type="entry name" value="MITOGEN-ACTIVATED PROTEIN KINASE KINASE KINASE 20-RELATED"/>
    <property type="match status" value="1"/>
</dbReference>
<feature type="domain" description="PASTA" evidence="12">
    <location>
        <begin position="523"/>
        <end position="590"/>
    </location>
</feature>
<feature type="domain" description="PASTA" evidence="12">
    <location>
        <begin position="388"/>
        <end position="455"/>
    </location>
</feature>
<keyword evidence="2" id="KW-0723">Serine/threonine-protein kinase</keyword>
<feature type="region of interest" description="Disordered" evidence="9">
    <location>
        <begin position="284"/>
        <end position="320"/>
    </location>
</feature>
<keyword evidence="4" id="KW-0547">Nucleotide-binding</keyword>
<gene>
    <name evidence="13" type="primary">pknB</name>
    <name evidence="13" type="ORF">ACFQVC_33540</name>
</gene>
<evidence type="ECO:0000256" key="4">
    <source>
        <dbReference type="ARBA" id="ARBA00022741"/>
    </source>
</evidence>
<dbReference type="SUPFAM" id="SSF54184">
    <property type="entry name" value="Penicillin-binding protein 2x (pbp-2x), c-terminal domain"/>
    <property type="match status" value="2"/>
</dbReference>
<dbReference type="RefSeq" id="WP_381837735.1">
    <property type="nucleotide sequence ID" value="NZ_JBHTCF010000019.1"/>
</dbReference>
<dbReference type="CDD" id="cd14014">
    <property type="entry name" value="STKc_PknB_like"/>
    <property type="match status" value="1"/>
</dbReference>
<dbReference type="EC" id="2.7.11.1" evidence="1"/>
<evidence type="ECO:0000256" key="6">
    <source>
        <dbReference type="ARBA" id="ARBA00022840"/>
    </source>
</evidence>
<dbReference type="EMBL" id="JBHTCF010000019">
    <property type="protein sequence ID" value="MFC7309117.1"/>
    <property type="molecule type" value="Genomic_DNA"/>
</dbReference>
<reference evidence="14" key="1">
    <citation type="journal article" date="2019" name="Int. J. Syst. Evol. Microbiol.">
        <title>The Global Catalogue of Microorganisms (GCM) 10K type strain sequencing project: providing services to taxonomists for standard genome sequencing and annotation.</title>
        <authorList>
            <consortium name="The Broad Institute Genomics Platform"/>
            <consortium name="The Broad Institute Genome Sequencing Center for Infectious Disease"/>
            <person name="Wu L."/>
            <person name="Ma J."/>
        </authorList>
    </citation>
    <scope>NUCLEOTIDE SEQUENCE [LARGE SCALE GENOMIC DNA]</scope>
    <source>
        <strain evidence="14">SYNS20</strain>
    </source>
</reference>
<evidence type="ECO:0000256" key="8">
    <source>
        <dbReference type="ARBA" id="ARBA00048679"/>
    </source>
</evidence>
<feature type="domain" description="PASTA" evidence="12">
    <location>
        <begin position="456"/>
        <end position="522"/>
    </location>
</feature>
<dbReference type="PROSITE" id="PS00108">
    <property type="entry name" value="PROTEIN_KINASE_ST"/>
    <property type="match status" value="1"/>
</dbReference>
<dbReference type="SMART" id="SM00740">
    <property type="entry name" value="PASTA"/>
    <property type="match status" value="4"/>
</dbReference>
<dbReference type="Pfam" id="PF00069">
    <property type="entry name" value="Pkinase"/>
    <property type="match status" value="1"/>
</dbReference>
<dbReference type="InterPro" id="IPR005543">
    <property type="entry name" value="PASTA_dom"/>
</dbReference>
<accession>A0ABW2JTD2</accession>
<dbReference type="CDD" id="cd06577">
    <property type="entry name" value="PASTA_pknB"/>
    <property type="match status" value="4"/>
</dbReference>
<organism evidence="13 14">
    <name type="scientific">Streptomyces monticola</name>
    <dbReference type="NCBI Taxonomy" id="2666263"/>
    <lineage>
        <taxon>Bacteria</taxon>
        <taxon>Bacillati</taxon>
        <taxon>Actinomycetota</taxon>
        <taxon>Actinomycetes</taxon>
        <taxon>Kitasatosporales</taxon>
        <taxon>Streptomycetaceae</taxon>
        <taxon>Streptomyces</taxon>
    </lineage>
</organism>
<dbReference type="PROSITE" id="PS51178">
    <property type="entry name" value="PASTA"/>
    <property type="match status" value="4"/>
</dbReference>
<dbReference type="GO" id="GO:0016301">
    <property type="term" value="F:kinase activity"/>
    <property type="evidence" value="ECO:0007669"/>
    <property type="project" value="UniProtKB-KW"/>
</dbReference>
<feature type="domain" description="PASTA" evidence="12">
    <location>
        <begin position="591"/>
        <end position="652"/>
    </location>
</feature>
<comment type="catalytic activity">
    <reaction evidence="8">
        <text>L-seryl-[protein] + ATP = O-phospho-L-seryl-[protein] + ADP + H(+)</text>
        <dbReference type="Rhea" id="RHEA:17989"/>
        <dbReference type="Rhea" id="RHEA-COMP:9863"/>
        <dbReference type="Rhea" id="RHEA-COMP:11604"/>
        <dbReference type="ChEBI" id="CHEBI:15378"/>
        <dbReference type="ChEBI" id="CHEBI:29999"/>
        <dbReference type="ChEBI" id="CHEBI:30616"/>
        <dbReference type="ChEBI" id="CHEBI:83421"/>
        <dbReference type="ChEBI" id="CHEBI:456216"/>
        <dbReference type="EC" id="2.7.11.1"/>
    </reaction>
</comment>
<dbReference type="NCBIfam" id="NF033483">
    <property type="entry name" value="PknB_PASTA_kin"/>
    <property type="match status" value="1"/>
</dbReference>
<name>A0ABW2JTD2_9ACTN</name>
<feature type="transmembrane region" description="Helical" evidence="10">
    <location>
        <begin position="367"/>
        <end position="386"/>
    </location>
</feature>
<feature type="region of interest" description="Disordered" evidence="9">
    <location>
        <begin position="422"/>
        <end position="443"/>
    </location>
</feature>
<evidence type="ECO:0000313" key="13">
    <source>
        <dbReference type="EMBL" id="MFC7309117.1"/>
    </source>
</evidence>
<protein>
    <recommendedName>
        <fullName evidence="1">non-specific serine/threonine protein kinase</fullName>
        <ecNumber evidence="1">2.7.11.1</ecNumber>
    </recommendedName>
</protein>
<dbReference type="InterPro" id="IPR008271">
    <property type="entry name" value="Ser/Thr_kinase_AS"/>
</dbReference>
<sequence>MDTTLQDPLVGQVLDGRYRIDARVAVGGMATVYRAVDTRLDRVLALKVMHPTLAADVSFVERFIREAKSVARLSHPNVVGVYDQGADGAYVYLAMEYVAGCTLRDVLRERGALQPRAALDILEPVLAALGAAHRAGFVHRDMKPENVLIGDDGRVKVADFGLVRAVDTVTNTTGAVLGTVSYLAPEQIEHGTADPRVDVYACGVVLYEMLTGAKPHTGESPAQVLYRHLHEDVPPPSALVPGLPVDLDELTAAATARTPEVRPHDAVALLSQTRQARAALTDEQLDAVPPGARAQEHDNGNDRTSVIPRASGSVPHPLPAEQLELPGTAAADEQQLNRTSRLEMPPQAPTQSSVGGPGNRRRPSRGVLALIVALLTLCVGVGVWYINSGQFTQVPPLLTKTEAEARKSLSDAGLDVRDVKREYSTSDKRGTVMGSTPKSGSRIRDNGKVRLIISLGPRIVAVPDLKNTPLEKAKNDLRERSLEPGMVTRQFSEEVPKNSVISTEPPVGSKLKPGSAIALTVSKGSPVELPDVVGDSVDDARSELQEAGLQVEIAPERVFSEEDKGTVAVQRPGEGAQLAEGDKVTLTVSKGQDMVEVPDVEGLKTAEAKEKLQAKGFKVSVQKWFLGDTVWDQSVSGGDEAPRGSEITIRVR</sequence>
<dbReference type="Pfam" id="PF03793">
    <property type="entry name" value="PASTA"/>
    <property type="match status" value="4"/>
</dbReference>
<keyword evidence="10" id="KW-0472">Membrane</keyword>
<evidence type="ECO:0000256" key="5">
    <source>
        <dbReference type="ARBA" id="ARBA00022777"/>
    </source>
</evidence>
<keyword evidence="10" id="KW-1133">Transmembrane helix</keyword>
<dbReference type="InterPro" id="IPR000719">
    <property type="entry name" value="Prot_kinase_dom"/>
</dbReference>
<dbReference type="Proteomes" id="UP001596523">
    <property type="component" value="Unassembled WGS sequence"/>
</dbReference>
<feature type="region of interest" description="Disordered" evidence="9">
    <location>
        <begin position="339"/>
        <end position="361"/>
    </location>
</feature>
<comment type="catalytic activity">
    <reaction evidence="7">
        <text>L-threonyl-[protein] + ATP = O-phospho-L-threonyl-[protein] + ADP + H(+)</text>
        <dbReference type="Rhea" id="RHEA:46608"/>
        <dbReference type="Rhea" id="RHEA-COMP:11060"/>
        <dbReference type="Rhea" id="RHEA-COMP:11605"/>
        <dbReference type="ChEBI" id="CHEBI:15378"/>
        <dbReference type="ChEBI" id="CHEBI:30013"/>
        <dbReference type="ChEBI" id="CHEBI:30616"/>
        <dbReference type="ChEBI" id="CHEBI:61977"/>
        <dbReference type="ChEBI" id="CHEBI:456216"/>
        <dbReference type="EC" id="2.7.11.1"/>
    </reaction>
</comment>
<comment type="caution">
    <text evidence="13">The sequence shown here is derived from an EMBL/GenBank/DDBJ whole genome shotgun (WGS) entry which is preliminary data.</text>
</comment>
<evidence type="ECO:0000256" key="3">
    <source>
        <dbReference type="ARBA" id="ARBA00022679"/>
    </source>
</evidence>
<dbReference type="SMART" id="SM00220">
    <property type="entry name" value="S_TKc"/>
    <property type="match status" value="1"/>
</dbReference>
<evidence type="ECO:0000256" key="2">
    <source>
        <dbReference type="ARBA" id="ARBA00022527"/>
    </source>
</evidence>
<feature type="domain" description="Protein kinase" evidence="11">
    <location>
        <begin position="18"/>
        <end position="280"/>
    </location>
</feature>
<evidence type="ECO:0000256" key="10">
    <source>
        <dbReference type="SAM" id="Phobius"/>
    </source>
</evidence>
<keyword evidence="10" id="KW-0812">Transmembrane</keyword>
<evidence type="ECO:0000256" key="1">
    <source>
        <dbReference type="ARBA" id="ARBA00012513"/>
    </source>
</evidence>
<evidence type="ECO:0000256" key="9">
    <source>
        <dbReference type="SAM" id="MobiDB-lite"/>
    </source>
</evidence>
<keyword evidence="3" id="KW-0808">Transferase</keyword>
<dbReference type="Gene3D" id="1.10.510.10">
    <property type="entry name" value="Transferase(Phosphotransferase) domain 1"/>
    <property type="match status" value="1"/>
</dbReference>
<dbReference type="InterPro" id="IPR011009">
    <property type="entry name" value="Kinase-like_dom_sf"/>
</dbReference>
<keyword evidence="5 13" id="KW-0418">Kinase</keyword>
<keyword evidence="14" id="KW-1185">Reference proteome</keyword>
<keyword evidence="6" id="KW-0067">ATP-binding</keyword>
<evidence type="ECO:0000259" key="12">
    <source>
        <dbReference type="PROSITE" id="PS51178"/>
    </source>
</evidence>
<dbReference type="PROSITE" id="PS50011">
    <property type="entry name" value="PROTEIN_KINASE_DOM"/>
    <property type="match status" value="1"/>
</dbReference>
<dbReference type="PANTHER" id="PTHR43289:SF34">
    <property type="entry name" value="SERINE_THREONINE-PROTEIN KINASE YBDM-RELATED"/>
    <property type="match status" value="1"/>
</dbReference>